<protein>
    <submittedName>
        <fullName evidence="3">CDP-alcohol phosphatidyltransferase family protein</fullName>
    </submittedName>
</protein>
<dbReference type="Gene3D" id="1.20.120.1760">
    <property type="match status" value="1"/>
</dbReference>
<evidence type="ECO:0000313" key="4">
    <source>
        <dbReference type="Proteomes" id="UP001592531"/>
    </source>
</evidence>
<organism evidence="3 4">
    <name type="scientific">Streptacidiphilus cavernicola</name>
    <dbReference type="NCBI Taxonomy" id="3342716"/>
    <lineage>
        <taxon>Bacteria</taxon>
        <taxon>Bacillati</taxon>
        <taxon>Actinomycetota</taxon>
        <taxon>Actinomycetes</taxon>
        <taxon>Kitasatosporales</taxon>
        <taxon>Streptomycetaceae</taxon>
        <taxon>Streptacidiphilus</taxon>
    </lineage>
</organism>
<keyword evidence="1 2" id="KW-0808">Transferase</keyword>
<dbReference type="InterPro" id="IPR000462">
    <property type="entry name" value="CDP-OH_P_trans"/>
</dbReference>
<evidence type="ECO:0000256" key="2">
    <source>
        <dbReference type="RuleBase" id="RU003750"/>
    </source>
</evidence>
<comment type="caution">
    <text evidence="3">The sequence shown here is derived from an EMBL/GenBank/DDBJ whole genome shotgun (WGS) entry which is preliminary data.</text>
</comment>
<comment type="similarity">
    <text evidence="2">Belongs to the CDP-alcohol phosphatidyltransferase class-I family.</text>
</comment>
<keyword evidence="4" id="KW-1185">Reference proteome</keyword>
<accession>A0ABV6VVB8</accession>
<evidence type="ECO:0000256" key="1">
    <source>
        <dbReference type="ARBA" id="ARBA00022679"/>
    </source>
</evidence>
<reference evidence="3 4" key="1">
    <citation type="submission" date="2024-09" db="EMBL/GenBank/DDBJ databases">
        <authorList>
            <person name="Lee S.D."/>
        </authorList>
    </citation>
    <scope>NUCLEOTIDE SEQUENCE [LARGE SCALE GENOMIC DNA]</scope>
    <source>
        <strain evidence="3 4">N8-3</strain>
    </source>
</reference>
<dbReference type="Proteomes" id="UP001592531">
    <property type="component" value="Unassembled WGS sequence"/>
</dbReference>
<dbReference type="RefSeq" id="WP_380536045.1">
    <property type="nucleotide sequence ID" value="NZ_JBHFAB010000008.1"/>
</dbReference>
<gene>
    <name evidence="3" type="ORF">ACEZDE_13820</name>
</gene>
<dbReference type="Pfam" id="PF01066">
    <property type="entry name" value="CDP-OH_P_transf"/>
    <property type="match status" value="1"/>
</dbReference>
<dbReference type="InterPro" id="IPR048254">
    <property type="entry name" value="CDP_ALCOHOL_P_TRANSF_CS"/>
</dbReference>
<dbReference type="InterPro" id="IPR043130">
    <property type="entry name" value="CDP-OH_PTrfase_TM_dom"/>
</dbReference>
<evidence type="ECO:0000313" key="3">
    <source>
        <dbReference type="EMBL" id="MFC1417717.1"/>
    </source>
</evidence>
<proteinExistence type="inferred from homology"/>
<dbReference type="EMBL" id="JBHFAB010000008">
    <property type="protein sequence ID" value="MFC1417717.1"/>
    <property type="molecule type" value="Genomic_DNA"/>
</dbReference>
<name>A0ABV6VVB8_9ACTN</name>
<sequence length="210" mass="22380">MATDALLALLRTEGWRPAAWARFVGLAGERSLREAARRPRALVEVSVLHGAALVVGRGRGRWWTTTSWTLAVAHLGMLEGRRSLGPANALSLSRALLPVAGDGLGRWVGVVAVASDLADGQLARRRGCVTPFGAYADSLADAAFWTWLTVRHEPSRVVRAAALALWTLPVGAIAVASLARGQLIERPHPAVLRPAAAMQALVALRRLARS</sequence>
<dbReference type="PROSITE" id="PS00379">
    <property type="entry name" value="CDP_ALCOHOL_P_TRANSF"/>
    <property type="match status" value="1"/>
</dbReference>